<evidence type="ECO:0000313" key="3">
    <source>
        <dbReference type="EMBL" id="HHL42855.1"/>
    </source>
</evidence>
<dbReference type="EMBL" id="DRMJ01000223">
    <property type="protein sequence ID" value="HHL42855.1"/>
    <property type="molecule type" value="Genomic_DNA"/>
</dbReference>
<organism evidence="3">
    <name type="scientific">Hellea balneolensis</name>
    <dbReference type="NCBI Taxonomy" id="287478"/>
    <lineage>
        <taxon>Bacteria</taxon>
        <taxon>Pseudomonadati</taxon>
        <taxon>Pseudomonadota</taxon>
        <taxon>Alphaproteobacteria</taxon>
        <taxon>Maricaulales</taxon>
        <taxon>Robiginitomaculaceae</taxon>
        <taxon>Hellea</taxon>
    </lineage>
</organism>
<sequence>MVNLKTFGLKVIALCVIIMASVSPAFADLEIDITQGNLDPVTIAVPKFINSHPDTATIASDMAAVITEDLERSGLFRALDPKSFIETQTDINYQPRFADWRIINAKALVSGRIVRENENRLRVE</sequence>
<protein>
    <submittedName>
        <fullName evidence="3">Tol-Pal system protein TolB</fullName>
    </submittedName>
</protein>
<dbReference type="GO" id="GO:0042597">
    <property type="term" value="C:periplasmic space"/>
    <property type="evidence" value="ECO:0007669"/>
    <property type="project" value="InterPro"/>
</dbReference>
<evidence type="ECO:0000256" key="1">
    <source>
        <dbReference type="SAM" id="SignalP"/>
    </source>
</evidence>
<dbReference type="AlphaFoldDB" id="A0A7C5M318"/>
<keyword evidence="1" id="KW-0732">Signal</keyword>
<dbReference type="Gene3D" id="3.40.50.10070">
    <property type="entry name" value="TolB, N-terminal domain"/>
    <property type="match status" value="1"/>
</dbReference>
<comment type="caution">
    <text evidence="3">The sequence shown here is derived from an EMBL/GenBank/DDBJ whole genome shotgun (WGS) entry which is preliminary data.</text>
</comment>
<feature type="chain" id="PRO_5027549818" evidence="1">
    <location>
        <begin position="28"/>
        <end position="124"/>
    </location>
</feature>
<reference evidence="3" key="1">
    <citation type="journal article" date="2020" name="mSystems">
        <title>Genome- and Community-Level Interaction Insights into Carbon Utilization and Element Cycling Functions of Hydrothermarchaeota in Hydrothermal Sediment.</title>
        <authorList>
            <person name="Zhou Z."/>
            <person name="Liu Y."/>
            <person name="Xu W."/>
            <person name="Pan J."/>
            <person name="Luo Z.H."/>
            <person name="Li M."/>
        </authorList>
    </citation>
    <scope>NUCLEOTIDE SEQUENCE [LARGE SCALE GENOMIC DNA]</scope>
    <source>
        <strain evidence="3">HyVt-485</strain>
    </source>
</reference>
<dbReference type="Proteomes" id="UP000885830">
    <property type="component" value="Unassembled WGS sequence"/>
</dbReference>
<accession>A0A7C5M318</accession>
<proteinExistence type="predicted"/>
<feature type="signal peptide" evidence="1">
    <location>
        <begin position="1"/>
        <end position="27"/>
    </location>
</feature>
<feature type="non-terminal residue" evidence="3">
    <location>
        <position position="124"/>
    </location>
</feature>
<dbReference type="Pfam" id="PF04052">
    <property type="entry name" value="TolB_N"/>
    <property type="match status" value="1"/>
</dbReference>
<dbReference type="SUPFAM" id="SSF52964">
    <property type="entry name" value="TolB, N-terminal domain"/>
    <property type="match status" value="1"/>
</dbReference>
<feature type="domain" description="TolB N-terminal" evidence="2">
    <location>
        <begin position="29"/>
        <end position="124"/>
    </location>
</feature>
<gene>
    <name evidence="3" type="primary">tolB</name>
    <name evidence="3" type="ORF">ENJ42_04490</name>
</gene>
<dbReference type="InterPro" id="IPR007195">
    <property type="entry name" value="TolB_N"/>
</dbReference>
<evidence type="ECO:0000259" key="2">
    <source>
        <dbReference type="Pfam" id="PF04052"/>
    </source>
</evidence>
<dbReference type="GO" id="GO:0015031">
    <property type="term" value="P:protein transport"/>
    <property type="evidence" value="ECO:0007669"/>
    <property type="project" value="InterPro"/>
</dbReference>
<name>A0A7C5M318_9PROT</name>